<dbReference type="InterPro" id="IPR013149">
    <property type="entry name" value="ADH-like_C"/>
</dbReference>
<dbReference type="Gene3D" id="3.40.50.720">
    <property type="entry name" value="NAD(P)-binding Rossmann-like Domain"/>
    <property type="match status" value="1"/>
</dbReference>
<reference evidence="3 4" key="1">
    <citation type="submission" date="2018-09" db="EMBL/GenBank/DDBJ databases">
        <title>Sphingomonas peninsula sp. nov., isolated from fildes peninsula, Antarctic soil.</title>
        <authorList>
            <person name="Yingchao G."/>
        </authorList>
    </citation>
    <scope>NUCLEOTIDE SEQUENCE [LARGE SCALE GENOMIC DNA]</scope>
    <source>
        <strain evidence="3 4">YZ-8</strain>
        <plasmid evidence="3 4">unnamed1</plasmid>
    </source>
</reference>
<keyword evidence="1" id="KW-0560">Oxidoreductase</keyword>
<dbReference type="SMART" id="SM00829">
    <property type="entry name" value="PKS_ER"/>
    <property type="match status" value="1"/>
</dbReference>
<evidence type="ECO:0000313" key="4">
    <source>
        <dbReference type="Proteomes" id="UP000276254"/>
    </source>
</evidence>
<dbReference type="Gene3D" id="3.90.180.10">
    <property type="entry name" value="Medium-chain alcohol dehydrogenases, catalytic domain"/>
    <property type="match status" value="1"/>
</dbReference>
<dbReference type="SUPFAM" id="SSF50129">
    <property type="entry name" value="GroES-like"/>
    <property type="match status" value="1"/>
</dbReference>
<dbReference type="FunFam" id="3.40.50.720:FF:000121">
    <property type="entry name" value="Prostaglandin reductase 2"/>
    <property type="match status" value="1"/>
</dbReference>
<evidence type="ECO:0000256" key="1">
    <source>
        <dbReference type="ARBA" id="ARBA00023002"/>
    </source>
</evidence>
<evidence type="ECO:0000259" key="2">
    <source>
        <dbReference type="SMART" id="SM00829"/>
    </source>
</evidence>
<geneLocation type="plasmid" evidence="3">
    <name>unnamed1</name>
</geneLocation>
<proteinExistence type="predicted"/>
<keyword evidence="4" id="KW-1185">Reference proteome</keyword>
<dbReference type="PANTHER" id="PTHR43205:SF7">
    <property type="entry name" value="PROSTAGLANDIN REDUCTASE 1"/>
    <property type="match status" value="1"/>
</dbReference>
<accession>A0A494TGV9</accession>
<organism evidence="3 4">
    <name type="scientific">Sphingomonas paeninsulae</name>
    <dbReference type="NCBI Taxonomy" id="2319844"/>
    <lineage>
        <taxon>Bacteria</taxon>
        <taxon>Pseudomonadati</taxon>
        <taxon>Pseudomonadota</taxon>
        <taxon>Alphaproteobacteria</taxon>
        <taxon>Sphingomonadales</taxon>
        <taxon>Sphingomonadaceae</taxon>
        <taxon>Sphingomonas</taxon>
    </lineage>
</organism>
<dbReference type="Proteomes" id="UP000276254">
    <property type="component" value="Plasmid unnamed1"/>
</dbReference>
<protein>
    <submittedName>
        <fullName evidence="3">NADP-dependent oxidoreductase</fullName>
    </submittedName>
</protein>
<dbReference type="OrthoDB" id="9805663at2"/>
<dbReference type="RefSeq" id="WP_121151324.1">
    <property type="nucleotide sequence ID" value="NZ_CP032828.1"/>
</dbReference>
<keyword evidence="3" id="KW-0614">Plasmid</keyword>
<dbReference type="Pfam" id="PF16884">
    <property type="entry name" value="ADH_N_2"/>
    <property type="match status" value="1"/>
</dbReference>
<dbReference type="InterPro" id="IPR045010">
    <property type="entry name" value="MDR_fam"/>
</dbReference>
<gene>
    <name evidence="3" type="ORF">D3Y57_03355</name>
</gene>
<dbReference type="EMBL" id="CP032828">
    <property type="protein sequence ID" value="AYJ85086.1"/>
    <property type="molecule type" value="Genomic_DNA"/>
</dbReference>
<evidence type="ECO:0000313" key="3">
    <source>
        <dbReference type="EMBL" id="AYJ85086.1"/>
    </source>
</evidence>
<dbReference type="InterPro" id="IPR036291">
    <property type="entry name" value="NAD(P)-bd_dom_sf"/>
</dbReference>
<dbReference type="KEGG" id="spha:D3Y57_03355"/>
<name>A0A494TGV9_SPHPE</name>
<dbReference type="SUPFAM" id="SSF51735">
    <property type="entry name" value="NAD(P)-binding Rossmann-fold domains"/>
    <property type="match status" value="1"/>
</dbReference>
<dbReference type="InterPro" id="IPR041694">
    <property type="entry name" value="ADH_N_2"/>
</dbReference>
<dbReference type="AlphaFoldDB" id="A0A494TGV9"/>
<dbReference type="GO" id="GO:0016628">
    <property type="term" value="F:oxidoreductase activity, acting on the CH-CH group of donors, NAD or NADP as acceptor"/>
    <property type="evidence" value="ECO:0007669"/>
    <property type="project" value="InterPro"/>
</dbReference>
<dbReference type="PANTHER" id="PTHR43205">
    <property type="entry name" value="PROSTAGLANDIN REDUCTASE"/>
    <property type="match status" value="1"/>
</dbReference>
<dbReference type="InterPro" id="IPR011032">
    <property type="entry name" value="GroES-like_sf"/>
</dbReference>
<sequence length="349" mass="37064">MKYENIVVRVGRMPLPGALTADAYEYCAEPLEALKPGEIRIETIYASIDAGARGMLDPSANYPMLLRPGNRVYTSGVVGRVIESLDPAFVPGEFVRALSVTRQKYLTVAPKRTLGVRKVDPSDGPLHIHIGSLGMTGFTAWIGTFTIGLPKPGETMLVSAAAGAVGSVAGQIAKAIGARVVGIAGGAEKCSAVVSRFGFDACIDYKSDGLGEAMDAACPVGIDIYFENVGGAIQKLAMERMNMFGRIIMCGQVSQYDGNGGGSEGGPNLMNVINRRLNLRGFISSDHMDAFPAFERSALSLVRSGKLISYATVTKGFDQLHDAVNSLTQGRNFGQQVHQMADDPMTSDC</sequence>
<dbReference type="CDD" id="cd05288">
    <property type="entry name" value="PGDH"/>
    <property type="match status" value="1"/>
</dbReference>
<dbReference type="InterPro" id="IPR020843">
    <property type="entry name" value="ER"/>
</dbReference>
<dbReference type="Pfam" id="PF00107">
    <property type="entry name" value="ADH_zinc_N"/>
    <property type="match status" value="1"/>
</dbReference>
<feature type="domain" description="Enoyl reductase (ER)" evidence="2">
    <location>
        <begin position="17"/>
        <end position="338"/>
    </location>
</feature>